<dbReference type="Proteomes" id="UP000037510">
    <property type="component" value="Unassembled WGS sequence"/>
</dbReference>
<dbReference type="SUPFAM" id="SSF55486">
    <property type="entry name" value="Metalloproteases ('zincins'), catalytic domain"/>
    <property type="match status" value="1"/>
</dbReference>
<gene>
    <name evidence="4" type="ORF">OBRU01_16145</name>
</gene>
<keyword evidence="2" id="KW-0732">Signal</keyword>
<dbReference type="PROSITE" id="PS50215">
    <property type="entry name" value="ADAM_MEPRO"/>
    <property type="match status" value="1"/>
</dbReference>
<feature type="domain" description="Peptidase M12B" evidence="3">
    <location>
        <begin position="207"/>
        <end position="343"/>
    </location>
</feature>
<evidence type="ECO:0000313" key="5">
    <source>
        <dbReference type="Proteomes" id="UP000037510"/>
    </source>
</evidence>
<dbReference type="GO" id="GO:0004222">
    <property type="term" value="F:metalloendopeptidase activity"/>
    <property type="evidence" value="ECO:0007669"/>
    <property type="project" value="InterPro"/>
</dbReference>
<protein>
    <submittedName>
        <fullName evidence="4">A disintegrin and metalloproteinase with thrombospondin motifs 1</fullName>
    </submittedName>
</protein>
<comment type="caution">
    <text evidence="1">Lacks conserved residue(s) required for the propagation of feature annotation.</text>
</comment>
<dbReference type="GO" id="GO:0006508">
    <property type="term" value="P:proteolysis"/>
    <property type="evidence" value="ECO:0007669"/>
    <property type="project" value="InterPro"/>
</dbReference>
<keyword evidence="5" id="KW-1185">Reference proteome</keyword>
<dbReference type="Pfam" id="PF01421">
    <property type="entry name" value="Reprolysin"/>
    <property type="match status" value="1"/>
</dbReference>
<dbReference type="PANTHER" id="PTHR11905:SF256">
    <property type="entry name" value="PEPTIDASE M12B DOMAIN-CONTAINING PROTEIN"/>
    <property type="match status" value="1"/>
</dbReference>
<keyword evidence="4" id="KW-0401">Integrin</keyword>
<dbReference type="InterPro" id="IPR001590">
    <property type="entry name" value="Peptidase_M12B"/>
</dbReference>
<dbReference type="InterPro" id="IPR024079">
    <property type="entry name" value="MetalloPept_cat_dom_sf"/>
</dbReference>
<dbReference type="PANTHER" id="PTHR11905">
    <property type="entry name" value="ADAM A DISINTEGRIN AND METALLOPROTEASE DOMAIN"/>
    <property type="match status" value="1"/>
</dbReference>
<dbReference type="EMBL" id="JTDY01003260">
    <property type="protein sequence ID" value="KOB69858.1"/>
    <property type="molecule type" value="Genomic_DNA"/>
</dbReference>
<organism evidence="4 5">
    <name type="scientific">Operophtera brumata</name>
    <name type="common">Winter moth</name>
    <name type="synonym">Phalaena brumata</name>
    <dbReference type="NCBI Taxonomy" id="104452"/>
    <lineage>
        <taxon>Eukaryota</taxon>
        <taxon>Metazoa</taxon>
        <taxon>Ecdysozoa</taxon>
        <taxon>Arthropoda</taxon>
        <taxon>Hexapoda</taxon>
        <taxon>Insecta</taxon>
        <taxon>Pterygota</taxon>
        <taxon>Neoptera</taxon>
        <taxon>Endopterygota</taxon>
        <taxon>Lepidoptera</taxon>
        <taxon>Glossata</taxon>
        <taxon>Ditrysia</taxon>
        <taxon>Geometroidea</taxon>
        <taxon>Geometridae</taxon>
        <taxon>Larentiinae</taxon>
        <taxon>Operophtera</taxon>
    </lineage>
</organism>
<dbReference type="STRING" id="104452.A0A0L7L2X8"/>
<accession>A0A0L7L2X8</accession>
<evidence type="ECO:0000256" key="2">
    <source>
        <dbReference type="SAM" id="SignalP"/>
    </source>
</evidence>
<evidence type="ECO:0000256" key="1">
    <source>
        <dbReference type="PROSITE-ProRule" id="PRU00276"/>
    </source>
</evidence>
<proteinExistence type="predicted"/>
<reference evidence="4 5" key="1">
    <citation type="journal article" date="2015" name="Genome Biol. Evol.">
        <title>The genome of winter moth (Operophtera brumata) provides a genomic perspective on sexual dimorphism and phenology.</title>
        <authorList>
            <person name="Derks M.F."/>
            <person name="Smit S."/>
            <person name="Salis L."/>
            <person name="Schijlen E."/>
            <person name="Bossers A."/>
            <person name="Mateman C."/>
            <person name="Pijl A.S."/>
            <person name="de Ridder D."/>
            <person name="Groenen M.A."/>
            <person name="Visser M.E."/>
            <person name="Megens H.J."/>
        </authorList>
    </citation>
    <scope>NUCLEOTIDE SEQUENCE [LARGE SCALE GENOMIC DNA]</scope>
    <source>
        <strain evidence="4">WM2013NL</strain>
        <tissue evidence="4">Head and thorax</tissue>
    </source>
</reference>
<dbReference type="Gene3D" id="3.40.390.10">
    <property type="entry name" value="Collagenase (Catalytic Domain)"/>
    <property type="match status" value="1"/>
</dbReference>
<feature type="signal peptide" evidence="2">
    <location>
        <begin position="1"/>
        <end position="38"/>
    </location>
</feature>
<evidence type="ECO:0000259" key="3">
    <source>
        <dbReference type="PROSITE" id="PS50215"/>
    </source>
</evidence>
<sequence>MRERRSLVQRGLRRGAARTMQCWLWAGALLAALSGAQAWTPPAGPGGVQLTPRSRRHAHSTSKHLRLLGWELELHENSAIRSPYYDECQFYKGRVLGESRSTATVTECGDQLYGLLQVDEQDFVLQPTQTHPEGSHVLRRRDVMLAEEPAEYDLTGDTVTDLNLDFQEDEPMSEPHVRPRHSDDSQILDYLRSAGPVSRPISGVNGLWLEVAIVADHTMMKFHGRERVKQYILALMNIVSAIFNDPSLNSNMTLVINKLFLYEEKDSVIKYGNIKRSLEGVNKWNYRHLNRLPEGSTGWDATIWLTRSVLGGPSGYAPVGGVCSKFRSAAINRDEGLTSAFPK</sequence>
<feature type="chain" id="PRO_5005572977" evidence="2">
    <location>
        <begin position="39"/>
        <end position="343"/>
    </location>
</feature>
<evidence type="ECO:0000313" key="4">
    <source>
        <dbReference type="EMBL" id="KOB69858.1"/>
    </source>
</evidence>
<name>A0A0L7L2X8_OPEBR</name>
<dbReference type="GO" id="GO:0007229">
    <property type="term" value="P:integrin-mediated signaling pathway"/>
    <property type="evidence" value="ECO:0007669"/>
    <property type="project" value="UniProtKB-KW"/>
</dbReference>
<dbReference type="AlphaFoldDB" id="A0A0L7L2X8"/>
<comment type="caution">
    <text evidence="4">The sequence shown here is derived from an EMBL/GenBank/DDBJ whole genome shotgun (WGS) entry which is preliminary data.</text>
</comment>